<sequence>MPFPLLSLPIDLQILVLQTVDKTIDLISLSLCSKRAKTIVKSLRHLKLDLCEIWIKDGFHIHLHTGLCGLRFELTEVFTTGALVRVNETLGGLDVWDEFPKSWRVPDMTTRDWIDHLREVFLVSENSYIDFGGPFERDTLRMVLRGLDMKLNHIRNPLSDDHLKSALAVLPNAEELDLVQYQENIQFHDKKFIKKVSMQNYRRLDLIDFCPEHFGSLDNFLLINAKTVAHSESKFRKTDIDRFLKLWTRGAMRRLEYLFLDFSELIPDWDGFLEGMECVKIAEKEERTKTFQHSLTYRHSIVRNTEGIAIRRRTDGVIATFNYENGRFDFLFGINLFVV</sequence>
<dbReference type="WBParaSite" id="Csp11.Scaffold629.g11955.t1">
    <property type="protein sequence ID" value="Csp11.Scaffold629.g11955.t1"/>
    <property type="gene ID" value="Csp11.Scaffold629.g11955"/>
</dbReference>
<feature type="domain" description="F-box" evidence="1">
    <location>
        <begin position="2"/>
        <end position="57"/>
    </location>
</feature>
<dbReference type="eggNOG" id="ENOG502TK32">
    <property type="taxonomic scope" value="Eukaryota"/>
</dbReference>
<evidence type="ECO:0000313" key="2">
    <source>
        <dbReference type="Proteomes" id="UP000095282"/>
    </source>
</evidence>
<dbReference type="PANTHER" id="PTHR22899:SF1">
    <property type="entry name" value="F-BOX ASSOCIATED DOMAIN-CONTAINING PROTEIN"/>
    <property type="match status" value="1"/>
</dbReference>
<dbReference type="PANTHER" id="PTHR22899">
    <property type="entry name" value="CYCLIN-RELATED F-BOX FAMILY"/>
    <property type="match status" value="1"/>
</dbReference>
<accession>A0A1I7TUN2</accession>
<dbReference type="AlphaFoldDB" id="A0A1I7TUN2"/>
<proteinExistence type="predicted"/>
<organism evidence="2 3">
    <name type="scientific">Caenorhabditis tropicalis</name>
    <dbReference type="NCBI Taxonomy" id="1561998"/>
    <lineage>
        <taxon>Eukaryota</taxon>
        <taxon>Metazoa</taxon>
        <taxon>Ecdysozoa</taxon>
        <taxon>Nematoda</taxon>
        <taxon>Chromadorea</taxon>
        <taxon>Rhabditida</taxon>
        <taxon>Rhabditina</taxon>
        <taxon>Rhabditomorpha</taxon>
        <taxon>Rhabditoidea</taxon>
        <taxon>Rhabditidae</taxon>
        <taxon>Peloderinae</taxon>
        <taxon>Caenorhabditis</taxon>
    </lineage>
</organism>
<name>A0A1I7TUN2_9PELO</name>
<reference evidence="3" key="1">
    <citation type="submission" date="2016-11" db="UniProtKB">
        <authorList>
            <consortium name="WormBaseParasite"/>
        </authorList>
    </citation>
    <scope>IDENTIFICATION</scope>
</reference>
<evidence type="ECO:0000313" key="3">
    <source>
        <dbReference type="WBParaSite" id="Csp11.Scaffold629.g11955.t1"/>
    </source>
</evidence>
<dbReference type="Pfam" id="PF07735">
    <property type="entry name" value="FBA_2"/>
    <property type="match status" value="1"/>
</dbReference>
<protein>
    <submittedName>
        <fullName evidence="3">F-box domain-containing protein</fullName>
    </submittedName>
</protein>
<dbReference type="InterPro" id="IPR012885">
    <property type="entry name" value="F-box_Sdz-33"/>
</dbReference>
<dbReference type="Pfam" id="PF00646">
    <property type="entry name" value="F-box"/>
    <property type="match status" value="1"/>
</dbReference>
<evidence type="ECO:0000259" key="1">
    <source>
        <dbReference type="PROSITE" id="PS50181"/>
    </source>
</evidence>
<dbReference type="PROSITE" id="PS50181">
    <property type="entry name" value="FBOX"/>
    <property type="match status" value="1"/>
</dbReference>
<keyword evidence="2" id="KW-1185">Reference proteome</keyword>
<dbReference type="Proteomes" id="UP000095282">
    <property type="component" value="Unplaced"/>
</dbReference>
<dbReference type="InterPro" id="IPR053222">
    <property type="entry name" value="Zygotic_Embryogenesis-Asso"/>
</dbReference>
<dbReference type="InterPro" id="IPR001810">
    <property type="entry name" value="F-box_dom"/>
</dbReference>